<keyword evidence="1" id="KW-0645">Protease</keyword>
<evidence type="ECO:0000256" key="2">
    <source>
        <dbReference type="ARBA" id="ARBA00022801"/>
    </source>
</evidence>
<dbReference type="RefSeq" id="WP_188738671.1">
    <property type="nucleotide sequence ID" value="NZ_BMII01000011.1"/>
</dbReference>
<dbReference type="PROSITE" id="PS01276">
    <property type="entry name" value="PEPTIDASE_U32"/>
    <property type="match status" value="1"/>
</dbReference>
<evidence type="ECO:0000313" key="5">
    <source>
        <dbReference type="EMBL" id="GGB55732.1"/>
    </source>
</evidence>
<comment type="similarity">
    <text evidence="3">Belongs to the peptidase U32 family.</text>
</comment>
<accession>A0ABQ1J0G3</accession>
<dbReference type="InterPro" id="IPR051454">
    <property type="entry name" value="RNA/ubiquinone_mod_enzymes"/>
</dbReference>
<dbReference type="Gene3D" id="2.40.30.10">
    <property type="entry name" value="Translation factors"/>
    <property type="match status" value="1"/>
</dbReference>
<sequence>MFKPELLSPAGTLKNMRYAFAYGADAVYAGQPRYSLRVRNNDFKMKNLATGIEEAHALGKKLYVVSNIAPHNAKLKTYINDMEPVVAMKPDALIMSDPGLIMMVREAFPEQVVHLSVQANAINWASVKFWQQQGIKRVILSRELSLDEIEEIRQRCPDIELEVFVHGALCMAYSGRCLLSGYINKRDPNQGTCTNACRWKYDVHPATQTETGDVIALNPEVQIETPTLGAGQPTSEIVLLQEAGRPGEYMPAFEDEHGTYIMNSKDLRAIQHVDRLTRMGIDSLKIEGRTKSFYYVARTAQLYRQAIEDAAVGKDFDRTLMSNLEGLAHRGYTEGFLRRHVHDEYQNYQYGHSVSNSQQFVGEFTGKRNEQGLAEVDVKNKFSVGDSVEVMTTEGNFVITIESLVNRKNQPIEAALGSGHFVFMPIPENIDVNKAMLMRNLPEGVDTRNPHQPG</sequence>
<proteinExistence type="inferred from homology"/>
<organism evidence="5 6">
    <name type="scientific">Shewanella inventionis</name>
    <dbReference type="NCBI Taxonomy" id="1738770"/>
    <lineage>
        <taxon>Bacteria</taxon>
        <taxon>Pseudomonadati</taxon>
        <taxon>Pseudomonadota</taxon>
        <taxon>Gammaproteobacteria</taxon>
        <taxon>Alteromonadales</taxon>
        <taxon>Shewanellaceae</taxon>
        <taxon>Shewanella</taxon>
    </lineage>
</organism>
<protein>
    <submittedName>
        <fullName evidence="5">U32 family peptidase</fullName>
    </submittedName>
</protein>
<evidence type="ECO:0000256" key="1">
    <source>
        <dbReference type="ARBA" id="ARBA00022670"/>
    </source>
</evidence>
<dbReference type="Proteomes" id="UP000617555">
    <property type="component" value="Unassembled WGS sequence"/>
</dbReference>
<name>A0ABQ1J0G3_9GAMM</name>
<dbReference type="EMBL" id="BMII01000011">
    <property type="protein sequence ID" value="GGB55732.1"/>
    <property type="molecule type" value="Genomic_DNA"/>
</dbReference>
<feature type="domain" description="Peptidase family U32 C-terminal" evidence="4">
    <location>
        <begin position="357"/>
        <end position="439"/>
    </location>
</feature>
<evidence type="ECO:0000256" key="3">
    <source>
        <dbReference type="ARBA" id="ARBA00038374"/>
    </source>
</evidence>
<dbReference type="InterPro" id="IPR001539">
    <property type="entry name" value="Peptidase_U32"/>
</dbReference>
<dbReference type="Pfam" id="PF01136">
    <property type="entry name" value="Peptidase_U32"/>
    <property type="match status" value="1"/>
</dbReference>
<keyword evidence="2" id="KW-0378">Hydrolase</keyword>
<dbReference type="InterPro" id="IPR032525">
    <property type="entry name" value="Peptidase_U32_C"/>
</dbReference>
<comment type="caution">
    <text evidence="5">The sequence shown here is derived from an EMBL/GenBank/DDBJ whole genome shotgun (WGS) entry which is preliminary data.</text>
</comment>
<keyword evidence="6" id="KW-1185">Reference proteome</keyword>
<dbReference type="PANTHER" id="PTHR30217:SF6">
    <property type="entry name" value="TRNA HYDROXYLATION PROTEIN P"/>
    <property type="match status" value="1"/>
</dbReference>
<dbReference type="Pfam" id="PF16325">
    <property type="entry name" value="Peptidase_U32_C"/>
    <property type="match status" value="1"/>
</dbReference>
<dbReference type="PANTHER" id="PTHR30217">
    <property type="entry name" value="PEPTIDASE U32 FAMILY"/>
    <property type="match status" value="1"/>
</dbReference>
<evidence type="ECO:0000313" key="6">
    <source>
        <dbReference type="Proteomes" id="UP000617555"/>
    </source>
</evidence>
<dbReference type="NCBIfam" id="NF011996">
    <property type="entry name" value="PRK15452.1"/>
    <property type="match status" value="1"/>
</dbReference>
<gene>
    <name evidence="5" type="primary">yegQ</name>
    <name evidence="5" type="ORF">GCM10011607_15410</name>
</gene>
<evidence type="ECO:0000259" key="4">
    <source>
        <dbReference type="Pfam" id="PF16325"/>
    </source>
</evidence>
<reference evidence="6" key="1">
    <citation type="journal article" date="2019" name="Int. J. Syst. Evol. Microbiol.">
        <title>The Global Catalogue of Microorganisms (GCM) 10K type strain sequencing project: providing services to taxonomists for standard genome sequencing and annotation.</title>
        <authorList>
            <consortium name="The Broad Institute Genomics Platform"/>
            <consortium name="The Broad Institute Genome Sequencing Center for Infectious Disease"/>
            <person name="Wu L."/>
            <person name="Ma J."/>
        </authorList>
    </citation>
    <scope>NUCLEOTIDE SEQUENCE [LARGE SCALE GENOMIC DNA]</scope>
    <source>
        <strain evidence="6">CGMCC 1.15339</strain>
    </source>
</reference>